<feature type="compositionally biased region" description="Acidic residues" evidence="1">
    <location>
        <begin position="21"/>
        <end position="44"/>
    </location>
</feature>
<protein>
    <submittedName>
        <fullName evidence="2">Uncharacterized protein</fullName>
    </submittedName>
</protein>
<dbReference type="AlphaFoldDB" id="A0A6A3KTA2"/>
<organism evidence="2 3">
    <name type="scientific">Phytophthora rubi</name>
    <dbReference type="NCBI Taxonomy" id="129364"/>
    <lineage>
        <taxon>Eukaryota</taxon>
        <taxon>Sar</taxon>
        <taxon>Stramenopiles</taxon>
        <taxon>Oomycota</taxon>
        <taxon>Peronosporomycetes</taxon>
        <taxon>Peronosporales</taxon>
        <taxon>Peronosporaceae</taxon>
        <taxon>Phytophthora</taxon>
    </lineage>
</organism>
<sequence length="200" mass="22456">MAPDLRVKAAVRPPRQREPSDSEEAFDSDEEWVDSPEEGADSAEESSSTSRSTSKQRRSDASDHPHVTQSDEQPVVLAPPLEKFEFPSWDALDGYLKSYSADTYQASFDSFRVRTNNKVAARNKKIKDSESTKPLVPEEWVYYGKTYVCTHAGKYKSRGQGKRKRQQSRALECDVQVCTVLSWAQLGSVGLSWAKLCSIV</sequence>
<name>A0A6A3KTA2_9STRA</name>
<accession>A0A6A3KTA2</accession>
<dbReference type="EMBL" id="QXFV01001250">
    <property type="protein sequence ID" value="KAE9010726.1"/>
    <property type="molecule type" value="Genomic_DNA"/>
</dbReference>
<feature type="region of interest" description="Disordered" evidence="1">
    <location>
        <begin position="1"/>
        <end position="79"/>
    </location>
</feature>
<reference evidence="2 3" key="1">
    <citation type="submission" date="2018-09" db="EMBL/GenBank/DDBJ databases">
        <title>Genomic investigation of the strawberry pathogen Phytophthora fragariae indicates pathogenicity is determined by transcriptional variation in three key races.</title>
        <authorList>
            <person name="Adams T.M."/>
            <person name="Armitage A.D."/>
            <person name="Sobczyk M.K."/>
            <person name="Bates H.J."/>
            <person name="Dunwell J.M."/>
            <person name="Nellist C.F."/>
            <person name="Harrison R.J."/>
        </authorList>
    </citation>
    <scope>NUCLEOTIDE SEQUENCE [LARGE SCALE GENOMIC DNA]</scope>
    <source>
        <strain evidence="2 3">SCRP249</strain>
    </source>
</reference>
<evidence type="ECO:0000313" key="2">
    <source>
        <dbReference type="EMBL" id="KAE9010726.1"/>
    </source>
</evidence>
<evidence type="ECO:0000313" key="3">
    <source>
        <dbReference type="Proteomes" id="UP000429607"/>
    </source>
</evidence>
<evidence type="ECO:0000256" key="1">
    <source>
        <dbReference type="SAM" id="MobiDB-lite"/>
    </source>
</evidence>
<feature type="compositionally biased region" description="Basic and acidic residues" evidence="1">
    <location>
        <begin position="57"/>
        <end position="66"/>
    </location>
</feature>
<dbReference type="Proteomes" id="UP000429607">
    <property type="component" value="Unassembled WGS sequence"/>
</dbReference>
<proteinExistence type="predicted"/>
<gene>
    <name evidence="2" type="ORF">PR001_g16094</name>
</gene>
<comment type="caution">
    <text evidence="2">The sequence shown here is derived from an EMBL/GenBank/DDBJ whole genome shotgun (WGS) entry which is preliminary data.</text>
</comment>